<dbReference type="Pfam" id="PF06230">
    <property type="entry name" value="LpxI_C"/>
    <property type="match status" value="1"/>
</dbReference>
<dbReference type="Proteomes" id="UP000001052">
    <property type="component" value="Chromosome"/>
</dbReference>
<dbReference type="OrthoDB" id="9789836at2"/>
<dbReference type="Pfam" id="PF17930">
    <property type="entry name" value="LpxI_N"/>
    <property type="match status" value="1"/>
</dbReference>
<dbReference type="InterPro" id="IPR043167">
    <property type="entry name" value="LpxI_C_sf"/>
</dbReference>
<dbReference type="PANTHER" id="PTHR39962">
    <property type="entry name" value="BLL4848 PROTEIN"/>
    <property type="match status" value="1"/>
</dbReference>
<dbReference type="InterPro" id="IPR010415">
    <property type="entry name" value="LpxI_C"/>
</dbReference>
<dbReference type="PANTHER" id="PTHR39962:SF1">
    <property type="entry name" value="LPXI FAMILY PROTEIN"/>
    <property type="match status" value="1"/>
</dbReference>
<sequence length="278" mass="29732">MPHGDPPVLGLVAGQGQFPALVAAGAKAQGWGVAAVGFAENTTSGLAAETDWFQWLKLGQLGKLVAFFRTHGVRQVVFAGAINKPRALDIRPDFRAARLLWNLRSKSDNTLLTAVAGELRREGMEVVSALRFVPELQTPAGQLTKRGLSRREQQDLEYGWPIAKAIGRMDIGQCVVVREQMVVAVEGLEGTNAMLKRAGDLGGRGGMAIKIFKPGQEEAIDQPSVGLSTVETMLEAGLTSLVVEAHTSLFFDRDASVALANRHGLCLYGRSDGQDGGD</sequence>
<feature type="domain" description="LpxI N-terminal" evidence="2">
    <location>
        <begin position="9"/>
        <end position="136"/>
    </location>
</feature>
<dbReference type="AlphaFoldDB" id="C8X513"/>
<feature type="domain" description="LpxI C-terminal" evidence="1">
    <location>
        <begin position="139"/>
        <end position="267"/>
    </location>
</feature>
<protein>
    <recommendedName>
        <fullName evidence="5">UDP-2,3-diacylglucosamine pyrophosphatase</fullName>
    </recommendedName>
</protein>
<dbReference type="KEGG" id="drt:Dret_2226"/>
<evidence type="ECO:0000313" key="4">
    <source>
        <dbReference type="Proteomes" id="UP000001052"/>
    </source>
</evidence>
<dbReference type="EMBL" id="CP001734">
    <property type="protein sequence ID" value="ACV69510.1"/>
    <property type="molecule type" value="Genomic_DNA"/>
</dbReference>
<evidence type="ECO:0000313" key="3">
    <source>
        <dbReference type="EMBL" id="ACV69510.1"/>
    </source>
</evidence>
<dbReference type="RefSeq" id="WP_015752651.1">
    <property type="nucleotide sequence ID" value="NC_013223.1"/>
</dbReference>
<evidence type="ECO:0008006" key="5">
    <source>
        <dbReference type="Google" id="ProtNLM"/>
    </source>
</evidence>
<accession>C8X513</accession>
<evidence type="ECO:0000259" key="1">
    <source>
        <dbReference type="Pfam" id="PF06230"/>
    </source>
</evidence>
<dbReference type="Gene3D" id="3.40.140.80">
    <property type="match status" value="1"/>
</dbReference>
<gene>
    <name evidence="3" type="ordered locus">Dret_2226</name>
</gene>
<proteinExistence type="predicted"/>
<evidence type="ECO:0000259" key="2">
    <source>
        <dbReference type="Pfam" id="PF17930"/>
    </source>
</evidence>
<reference evidence="3 4" key="2">
    <citation type="journal article" date="2010" name="Stand. Genomic Sci.">
        <title>Complete genome sequence of Desulfohalobium retbaense type strain (HR(100)).</title>
        <authorList>
            <person name="Spring S."/>
            <person name="Nolan M."/>
            <person name="Lapidus A."/>
            <person name="Glavina Del Rio T."/>
            <person name="Copeland A."/>
            <person name="Tice H."/>
            <person name="Cheng J.F."/>
            <person name="Lucas S."/>
            <person name="Land M."/>
            <person name="Chen F."/>
            <person name="Bruce D."/>
            <person name="Goodwin L."/>
            <person name="Pitluck S."/>
            <person name="Ivanova N."/>
            <person name="Mavromatis K."/>
            <person name="Mikhailova N."/>
            <person name="Pati A."/>
            <person name="Chen A."/>
            <person name="Palaniappan K."/>
            <person name="Hauser L."/>
            <person name="Chang Y.J."/>
            <person name="Jeffries C.D."/>
            <person name="Munk C."/>
            <person name="Kiss H."/>
            <person name="Chain P."/>
            <person name="Han C."/>
            <person name="Brettin T."/>
            <person name="Detter J.C."/>
            <person name="Schuler E."/>
            <person name="Goker M."/>
            <person name="Rohde M."/>
            <person name="Bristow J."/>
            <person name="Eisen J.A."/>
            <person name="Markowitz V."/>
            <person name="Hugenholtz P."/>
            <person name="Kyrpides N.C."/>
            <person name="Klenk H.P."/>
        </authorList>
    </citation>
    <scope>NUCLEOTIDE SEQUENCE [LARGE SCALE GENOMIC DNA]</scope>
    <source>
        <strain evidence="3 4">DSM 5692</strain>
    </source>
</reference>
<dbReference type="eggNOG" id="COG3494">
    <property type="taxonomic scope" value="Bacteria"/>
</dbReference>
<organism evidence="3 4">
    <name type="scientific">Desulfohalobium retbaense (strain ATCC 49708 / DSM 5692 / JCM 16813 / HR100)</name>
    <dbReference type="NCBI Taxonomy" id="485915"/>
    <lineage>
        <taxon>Bacteria</taxon>
        <taxon>Pseudomonadati</taxon>
        <taxon>Thermodesulfobacteriota</taxon>
        <taxon>Desulfovibrionia</taxon>
        <taxon>Desulfovibrionales</taxon>
        <taxon>Desulfohalobiaceae</taxon>
        <taxon>Desulfohalobium</taxon>
    </lineage>
</organism>
<dbReference type="InterPro" id="IPR053174">
    <property type="entry name" value="LpxI"/>
</dbReference>
<keyword evidence="4" id="KW-1185">Reference proteome</keyword>
<dbReference type="STRING" id="485915.Dret_2226"/>
<dbReference type="HOGENOM" id="CLU_085042_0_0_7"/>
<dbReference type="InterPro" id="IPR041255">
    <property type="entry name" value="LpxI_N"/>
</dbReference>
<reference evidence="4" key="1">
    <citation type="submission" date="2009-09" db="EMBL/GenBank/DDBJ databases">
        <title>The complete chromosome of Desulfohalobium retbaense DSM 5692.</title>
        <authorList>
            <consortium name="US DOE Joint Genome Institute (JGI-PGF)"/>
            <person name="Lucas S."/>
            <person name="Copeland A."/>
            <person name="Lapidus A."/>
            <person name="Glavina del Rio T."/>
            <person name="Dalin E."/>
            <person name="Tice H."/>
            <person name="Bruce D."/>
            <person name="Goodwin L."/>
            <person name="Pitluck S."/>
            <person name="Kyrpides N."/>
            <person name="Mavromatis K."/>
            <person name="Ivanova N."/>
            <person name="Mikhailova N."/>
            <person name="Munk A.C."/>
            <person name="Brettin T."/>
            <person name="Detter J.C."/>
            <person name="Han C."/>
            <person name="Tapia R."/>
            <person name="Larimer F."/>
            <person name="Land M."/>
            <person name="Hauser L."/>
            <person name="Markowitz V."/>
            <person name="Cheng J.-F."/>
            <person name="Hugenholtz P."/>
            <person name="Woyke T."/>
            <person name="Wu D."/>
            <person name="Spring S."/>
            <person name="Klenk H.-P."/>
            <person name="Eisen J.A."/>
        </authorList>
    </citation>
    <scope>NUCLEOTIDE SEQUENCE [LARGE SCALE GENOMIC DNA]</scope>
    <source>
        <strain evidence="4">DSM 5692</strain>
    </source>
</reference>
<name>C8X513_DESRD</name>
<dbReference type="Gene3D" id="3.40.50.20">
    <property type="match status" value="1"/>
</dbReference>